<evidence type="ECO:0000256" key="3">
    <source>
        <dbReference type="ARBA" id="ARBA00022617"/>
    </source>
</evidence>
<evidence type="ECO:0000256" key="4">
    <source>
        <dbReference type="ARBA" id="ARBA00022692"/>
    </source>
</evidence>
<dbReference type="GO" id="GO:0010181">
    <property type="term" value="F:FMN binding"/>
    <property type="evidence" value="ECO:0007669"/>
    <property type="project" value="UniProtKB-UniRule"/>
</dbReference>
<organism evidence="10 11">
    <name type="scientific">Zhongshania marina</name>
    <dbReference type="NCBI Taxonomy" id="2304603"/>
    <lineage>
        <taxon>Bacteria</taxon>
        <taxon>Pseudomonadati</taxon>
        <taxon>Pseudomonadota</taxon>
        <taxon>Gammaproteobacteria</taxon>
        <taxon>Cellvibrionales</taxon>
        <taxon>Spongiibacteraceae</taxon>
        <taxon>Zhongshania</taxon>
    </lineage>
</organism>
<comment type="cofactor">
    <cofactor evidence="8">
        <name>heme b</name>
        <dbReference type="ChEBI" id="CHEBI:60344"/>
    </cofactor>
    <text evidence="8">Binds 1 heme b (iron(II)-protoporphyrin IX) group per subunit.</text>
</comment>
<feature type="transmembrane region" description="Helical" evidence="8">
    <location>
        <begin position="147"/>
        <end position="167"/>
    </location>
</feature>
<keyword evidence="8" id="KW-0285">Flavoprotein</keyword>
<evidence type="ECO:0000256" key="5">
    <source>
        <dbReference type="ARBA" id="ARBA00022989"/>
    </source>
</evidence>
<feature type="domain" description="Ferric oxidoreductase" evidence="9">
    <location>
        <begin position="48"/>
        <end position="161"/>
    </location>
</feature>
<dbReference type="InterPro" id="IPR013130">
    <property type="entry name" value="Fe3_Rdtase_TM_dom"/>
</dbReference>
<evidence type="ECO:0000256" key="7">
    <source>
        <dbReference type="ARBA" id="ARBA00023136"/>
    </source>
</evidence>
<keyword evidence="8" id="KW-0288">FMN</keyword>
<name>A0A2S4HIM3_9GAMM</name>
<dbReference type="RefSeq" id="WP_103683255.1">
    <property type="nucleotide sequence ID" value="NZ_PQGG01000010.1"/>
</dbReference>
<comment type="caution">
    <text evidence="10">The sequence shown here is derived from an EMBL/GenBank/DDBJ whole genome shotgun (WGS) entry which is preliminary data.</text>
</comment>
<dbReference type="GO" id="GO:0009055">
    <property type="term" value="F:electron transfer activity"/>
    <property type="evidence" value="ECO:0007669"/>
    <property type="project" value="UniProtKB-UniRule"/>
</dbReference>
<comment type="function">
    <text evidence="8">Part of the MsrPQ system that repairs oxidized periplasmic proteins containing methionine sulfoxide residues (Met-O), using respiratory chain electrons. Thus protects these proteins from oxidative-stress damage caused by reactive species of oxygen and chlorine generated by the host defense mechanisms. MsrPQ is essential for the maintenance of envelope integrity under bleach stress, rescuing a wide series of structurally unrelated periplasmic proteins from methionine oxidation. MsrQ provides electrons for reduction to the reductase catalytic subunit MsrP, using the quinone pool of the respiratory chain.</text>
</comment>
<evidence type="ECO:0000313" key="11">
    <source>
        <dbReference type="Proteomes" id="UP000237222"/>
    </source>
</evidence>
<evidence type="ECO:0000256" key="1">
    <source>
        <dbReference type="ARBA" id="ARBA00004141"/>
    </source>
</evidence>
<dbReference type="GO" id="GO:0020037">
    <property type="term" value="F:heme binding"/>
    <property type="evidence" value="ECO:0007669"/>
    <property type="project" value="UniProtKB-UniRule"/>
</dbReference>
<comment type="similarity">
    <text evidence="8">Belongs to the MsrQ family.</text>
</comment>
<feature type="transmembrane region" description="Helical" evidence="8">
    <location>
        <begin position="51"/>
        <end position="69"/>
    </location>
</feature>
<keyword evidence="8" id="KW-0249">Electron transport</keyword>
<comment type="subunit">
    <text evidence="8">Heterodimer of a catalytic subunit (MsrP) and a heme-binding subunit (MsrQ).</text>
</comment>
<keyword evidence="8" id="KW-0479">Metal-binding</keyword>
<dbReference type="Pfam" id="PF01794">
    <property type="entry name" value="Ferric_reduct"/>
    <property type="match status" value="1"/>
</dbReference>
<feature type="transmembrane region" description="Helical" evidence="8">
    <location>
        <begin position="81"/>
        <end position="102"/>
    </location>
</feature>
<dbReference type="GO" id="GO:0005886">
    <property type="term" value="C:plasma membrane"/>
    <property type="evidence" value="ECO:0007669"/>
    <property type="project" value="UniProtKB-SubCell"/>
</dbReference>
<reference evidence="10" key="1">
    <citation type="submission" date="2018-01" db="EMBL/GenBank/DDBJ databases">
        <authorList>
            <person name="Yu X.-D."/>
        </authorList>
    </citation>
    <scope>NUCLEOTIDE SEQUENCE</scope>
    <source>
        <strain evidence="10">ZX-21</strain>
    </source>
</reference>
<protein>
    <recommendedName>
        <fullName evidence="8">Protein-methionine-sulfoxide reductase heme-binding subunit MsrQ</fullName>
    </recommendedName>
    <alternativeName>
        <fullName evidence="8">Flavocytochrome MsrQ</fullName>
    </alternativeName>
</protein>
<dbReference type="InterPro" id="IPR022837">
    <property type="entry name" value="MsrQ-like"/>
</dbReference>
<comment type="subcellular location">
    <subcellularLocation>
        <location evidence="8">Cell membrane</location>
        <topology evidence="8">Multi-pass membrane protein</topology>
    </subcellularLocation>
    <subcellularLocation>
        <location evidence="1">Membrane</location>
        <topology evidence="1">Multi-pass membrane protein</topology>
    </subcellularLocation>
</comment>
<dbReference type="EMBL" id="PQGG01000010">
    <property type="protein sequence ID" value="POP53809.1"/>
    <property type="molecule type" value="Genomic_DNA"/>
</dbReference>
<feature type="transmembrane region" description="Helical" evidence="8">
    <location>
        <begin position="12"/>
        <end position="31"/>
    </location>
</feature>
<dbReference type="GO" id="GO:0030091">
    <property type="term" value="P:protein repair"/>
    <property type="evidence" value="ECO:0007669"/>
    <property type="project" value="UniProtKB-UniRule"/>
</dbReference>
<sequence>MATLTSKQLYAAKAVVFVICLLPLAYIIYAALTQSLGTDPVKSLIHQTGDWAIRLFVLTMAISPMRAWFAWGSALRFRRMLGLYTWFYTSLHLFIVTTYIFAWDWQLAKIELAERPYIFVGFAAWVLMVPLGLTSNNRAVRALRKNWARLHMLVYPALLLAWLHIAWQVRSSYFDAVLYGVLIICLLFQRFQKLQKRL</sequence>
<dbReference type="GO" id="GO:0016679">
    <property type="term" value="F:oxidoreductase activity, acting on diphenols and related substances as donors"/>
    <property type="evidence" value="ECO:0007669"/>
    <property type="project" value="TreeGrafter"/>
</dbReference>
<gene>
    <name evidence="8" type="primary">msrQ</name>
    <name evidence="10" type="ORF">C0068_04235</name>
</gene>
<dbReference type="GO" id="GO:0046872">
    <property type="term" value="F:metal ion binding"/>
    <property type="evidence" value="ECO:0007669"/>
    <property type="project" value="UniProtKB-KW"/>
</dbReference>
<dbReference type="OrthoDB" id="9788328at2"/>
<dbReference type="HAMAP" id="MF_01207">
    <property type="entry name" value="MsrQ"/>
    <property type="match status" value="1"/>
</dbReference>
<keyword evidence="4 8" id="KW-0812">Transmembrane</keyword>
<accession>A0A2S4HIM3</accession>
<dbReference type="AlphaFoldDB" id="A0A2S4HIM3"/>
<keyword evidence="8" id="KW-1003">Cell membrane</keyword>
<evidence type="ECO:0000256" key="8">
    <source>
        <dbReference type="HAMAP-Rule" id="MF_01207"/>
    </source>
</evidence>
<dbReference type="PANTHER" id="PTHR36964:SF1">
    <property type="entry name" value="PROTEIN-METHIONINE-SULFOXIDE REDUCTASE HEME-BINDING SUBUNIT MSRQ"/>
    <property type="match status" value="1"/>
</dbReference>
<keyword evidence="5 8" id="KW-1133">Transmembrane helix</keyword>
<evidence type="ECO:0000256" key="2">
    <source>
        <dbReference type="ARBA" id="ARBA00022448"/>
    </source>
</evidence>
<feature type="transmembrane region" description="Helical" evidence="8">
    <location>
        <begin position="173"/>
        <end position="191"/>
    </location>
</feature>
<keyword evidence="6 8" id="KW-0408">Iron</keyword>
<feature type="transmembrane region" description="Helical" evidence="8">
    <location>
        <begin position="117"/>
        <end position="135"/>
    </location>
</feature>
<evidence type="ECO:0000259" key="9">
    <source>
        <dbReference type="Pfam" id="PF01794"/>
    </source>
</evidence>
<keyword evidence="3 8" id="KW-0349">Heme</keyword>
<comment type="cofactor">
    <cofactor evidence="8">
        <name>FMN</name>
        <dbReference type="ChEBI" id="CHEBI:58210"/>
    </cofactor>
    <text evidence="8">Binds 1 FMN per subunit.</text>
</comment>
<evidence type="ECO:0000256" key="6">
    <source>
        <dbReference type="ARBA" id="ARBA00023004"/>
    </source>
</evidence>
<dbReference type="PANTHER" id="PTHR36964">
    <property type="entry name" value="PROTEIN-METHIONINE-SULFOXIDE REDUCTASE HEME-BINDING SUBUNIT MSRQ"/>
    <property type="match status" value="1"/>
</dbReference>
<evidence type="ECO:0000313" key="10">
    <source>
        <dbReference type="EMBL" id="POP53809.1"/>
    </source>
</evidence>
<keyword evidence="2 8" id="KW-0813">Transport</keyword>
<proteinExistence type="inferred from homology"/>
<dbReference type="Proteomes" id="UP000237222">
    <property type="component" value="Unassembled WGS sequence"/>
</dbReference>
<keyword evidence="7 8" id="KW-0472">Membrane</keyword>